<dbReference type="Proteomes" id="UP000193498">
    <property type="component" value="Unassembled WGS sequence"/>
</dbReference>
<name>A0A1Y1YKX2_9FUNG</name>
<evidence type="ECO:0000313" key="3">
    <source>
        <dbReference type="Proteomes" id="UP000193498"/>
    </source>
</evidence>
<dbReference type="EMBL" id="MCFE01000113">
    <property type="protein sequence ID" value="ORX98483.1"/>
    <property type="molecule type" value="Genomic_DNA"/>
</dbReference>
<feature type="region of interest" description="Disordered" evidence="1">
    <location>
        <begin position="177"/>
        <end position="209"/>
    </location>
</feature>
<evidence type="ECO:0000313" key="2">
    <source>
        <dbReference type="EMBL" id="ORX98483.1"/>
    </source>
</evidence>
<feature type="compositionally biased region" description="Acidic residues" evidence="1">
    <location>
        <begin position="183"/>
        <end position="207"/>
    </location>
</feature>
<dbReference type="InParanoid" id="A0A1Y1YKX2"/>
<keyword evidence="3" id="KW-1185">Reference proteome</keyword>
<dbReference type="AlphaFoldDB" id="A0A1Y1YKX2"/>
<feature type="region of interest" description="Disordered" evidence="1">
    <location>
        <begin position="1"/>
        <end position="28"/>
    </location>
</feature>
<reference evidence="2 3" key="1">
    <citation type="submission" date="2016-07" db="EMBL/GenBank/DDBJ databases">
        <title>Pervasive Adenine N6-methylation of Active Genes in Fungi.</title>
        <authorList>
            <consortium name="DOE Joint Genome Institute"/>
            <person name="Mondo S.J."/>
            <person name="Dannebaum R.O."/>
            <person name="Kuo R.C."/>
            <person name="Labutti K."/>
            <person name="Haridas S."/>
            <person name="Kuo A."/>
            <person name="Salamov A."/>
            <person name="Ahrendt S.R."/>
            <person name="Lipzen A."/>
            <person name="Sullivan W."/>
            <person name="Andreopoulos W.B."/>
            <person name="Clum A."/>
            <person name="Lindquist E."/>
            <person name="Daum C."/>
            <person name="Ramamoorthy G.K."/>
            <person name="Gryganskyi A."/>
            <person name="Culley D."/>
            <person name="Magnuson J.K."/>
            <person name="James T.Y."/>
            <person name="O'Malley M.A."/>
            <person name="Stajich J.E."/>
            <person name="Spatafora J.W."/>
            <person name="Visel A."/>
            <person name="Grigoriev I.V."/>
        </authorList>
    </citation>
    <scope>NUCLEOTIDE SEQUENCE [LARGE SCALE GENOMIC DNA]</scope>
    <source>
        <strain evidence="2 3">CBS 931.73</strain>
    </source>
</reference>
<sequence>MMLKDPELPQETIQLSGEDGSTQDPLDSTLMETNHPAEMFLDGHQSSKAGQHPAIEHIFDHPSASEGIEYMDVLDNGDQSKVDSLLESGQLTSMIENQGHLNLDTEGLFDELHESQHAMMDDIFDAEQTEDILRKVRFDMELGNTDQGQAFVEIEEAIRSIPGTPGLHYDESTLPMAEHILGESEEIGDEEDDDDDDEDAEEEEDDETARQALSLMLAKYGDLS</sequence>
<evidence type="ECO:0000256" key="1">
    <source>
        <dbReference type="SAM" id="MobiDB-lite"/>
    </source>
</evidence>
<feature type="compositionally biased region" description="Polar residues" evidence="1">
    <location>
        <begin position="11"/>
        <end position="28"/>
    </location>
</feature>
<accession>A0A1Y1YKX2</accession>
<protein>
    <submittedName>
        <fullName evidence="2">Uncharacterized protein</fullName>
    </submittedName>
</protein>
<comment type="caution">
    <text evidence="2">The sequence shown here is derived from an EMBL/GenBank/DDBJ whole genome shotgun (WGS) entry which is preliminary data.</text>
</comment>
<organism evidence="2 3">
    <name type="scientific">Basidiobolus meristosporus CBS 931.73</name>
    <dbReference type="NCBI Taxonomy" id="1314790"/>
    <lineage>
        <taxon>Eukaryota</taxon>
        <taxon>Fungi</taxon>
        <taxon>Fungi incertae sedis</taxon>
        <taxon>Zoopagomycota</taxon>
        <taxon>Entomophthoromycotina</taxon>
        <taxon>Basidiobolomycetes</taxon>
        <taxon>Basidiobolales</taxon>
        <taxon>Basidiobolaceae</taxon>
        <taxon>Basidiobolus</taxon>
    </lineage>
</organism>
<proteinExistence type="predicted"/>
<gene>
    <name evidence="2" type="ORF">K493DRAFT_336141</name>
</gene>